<dbReference type="Proteomes" id="UP001291623">
    <property type="component" value="Unassembled WGS sequence"/>
</dbReference>
<dbReference type="AlphaFoldDB" id="A0AAE1SRZ0"/>
<comment type="caution">
    <text evidence="1">The sequence shown here is derived from an EMBL/GenBank/DDBJ whole genome shotgun (WGS) entry which is preliminary data.</text>
</comment>
<sequence length="251" mass="28650">MSSAAFPRPRISICSKWARARILMSAWLFKRLSLYPLHLHLFESPDHSSGKTPHDTRDDEMKFKWCFLLIWATGEAANIATNGFCSDCSFRSVMVRLKLVDTIQSNKVILKSKSLSENPLPNSSQVSKSPYYKHTYRLPYRAKSIVNQLVTLKTPHNYLYLLNTLPILHRIVSLTNLSITGRDPCSNMSPIGPRNHMPNDCDLHPSISHHKHPRLVVLGLGQHKFLFPLKTFSHGCDRSINMSVDSKYPRV</sequence>
<dbReference type="EMBL" id="JAVYJV010000003">
    <property type="protein sequence ID" value="KAK4374982.1"/>
    <property type="molecule type" value="Genomic_DNA"/>
</dbReference>
<evidence type="ECO:0000313" key="2">
    <source>
        <dbReference type="Proteomes" id="UP001291623"/>
    </source>
</evidence>
<protein>
    <submittedName>
        <fullName evidence="1">Uncharacterized protein</fullName>
    </submittedName>
</protein>
<accession>A0AAE1SRZ0</accession>
<evidence type="ECO:0000313" key="1">
    <source>
        <dbReference type="EMBL" id="KAK4374982.1"/>
    </source>
</evidence>
<keyword evidence="2" id="KW-1185">Reference proteome</keyword>
<organism evidence="1 2">
    <name type="scientific">Anisodus tanguticus</name>
    <dbReference type="NCBI Taxonomy" id="243964"/>
    <lineage>
        <taxon>Eukaryota</taxon>
        <taxon>Viridiplantae</taxon>
        <taxon>Streptophyta</taxon>
        <taxon>Embryophyta</taxon>
        <taxon>Tracheophyta</taxon>
        <taxon>Spermatophyta</taxon>
        <taxon>Magnoliopsida</taxon>
        <taxon>eudicotyledons</taxon>
        <taxon>Gunneridae</taxon>
        <taxon>Pentapetalae</taxon>
        <taxon>asterids</taxon>
        <taxon>lamiids</taxon>
        <taxon>Solanales</taxon>
        <taxon>Solanaceae</taxon>
        <taxon>Solanoideae</taxon>
        <taxon>Hyoscyameae</taxon>
        <taxon>Anisodus</taxon>
    </lineage>
</organism>
<proteinExistence type="predicted"/>
<reference evidence="1" key="1">
    <citation type="submission" date="2023-12" db="EMBL/GenBank/DDBJ databases">
        <title>Genome assembly of Anisodus tanguticus.</title>
        <authorList>
            <person name="Wang Y.-J."/>
        </authorList>
    </citation>
    <scope>NUCLEOTIDE SEQUENCE</scope>
    <source>
        <strain evidence="1">KB-2021</strain>
        <tissue evidence="1">Leaf</tissue>
    </source>
</reference>
<name>A0AAE1SRZ0_9SOLA</name>
<gene>
    <name evidence="1" type="ORF">RND71_005659</name>
</gene>